<organism evidence="2 3">
    <name type="scientific">Cimex lectularius</name>
    <name type="common">Bed bug</name>
    <name type="synonym">Acanthia lectularia</name>
    <dbReference type="NCBI Taxonomy" id="79782"/>
    <lineage>
        <taxon>Eukaryota</taxon>
        <taxon>Metazoa</taxon>
        <taxon>Ecdysozoa</taxon>
        <taxon>Arthropoda</taxon>
        <taxon>Hexapoda</taxon>
        <taxon>Insecta</taxon>
        <taxon>Pterygota</taxon>
        <taxon>Neoptera</taxon>
        <taxon>Paraneoptera</taxon>
        <taxon>Hemiptera</taxon>
        <taxon>Heteroptera</taxon>
        <taxon>Panheteroptera</taxon>
        <taxon>Cimicomorpha</taxon>
        <taxon>Cimicidae</taxon>
        <taxon>Cimex</taxon>
    </lineage>
</organism>
<feature type="compositionally biased region" description="Polar residues" evidence="1">
    <location>
        <begin position="299"/>
        <end position="315"/>
    </location>
</feature>
<evidence type="ECO:0000313" key="3">
    <source>
        <dbReference type="Proteomes" id="UP000494040"/>
    </source>
</evidence>
<proteinExistence type="predicted"/>
<protein>
    <submittedName>
        <fullName evidence="2">Uncharacterized protein</fullName>
    </submittedName>
</protein>
<name>A0A8I6RQ17_CIMLE</name>
<keyword evidence="3" id="KW-1185">Reference proteome</keyword>
<accession>A0A8I6RQ17</accession>
<dbReference type="Proteomes" id="UP000494040">
    <property type="component" value="Unassembled WGS sequence"/>
</dbReference>
<dbReference type="CDD" id="cd22284">
    <property type="entry name" value="HD_CCDC61_N"/>
    <property type="match status" value="1"/>
</dbReference>
<sequence length="323" mass="36745">MSEPLKLNCSLKERHFTLALFLTSQSVELHLEDKSSKEKWVSSLVPSYIENMTKRTGNYKNFHTFSEMLKALFKGTSTSMDLELVYQKDLEAMGSNRSINIKGPKYAHIKSGPTGAVGNNLGLQSNTGGKASKEEDNLTQRIYIIIIYSGEFDKTHYPIPLDYQGYPNIQVMYGSIEHLQKENVRLRKELQTAYVLIKANTNDKIPHVKHHCSRLSAQTLRLLKQVDAINKDLVDLVGFVMENQPLLSKESEDKSNLQNNRIALLEAENQLLNILYGKQKKPNEEQTSDFAKATPCEPRQSTRFDTASTRSPGQRSKQEHRKL</sequence>
<dbReference type="GeneID" id="106667172"/>
<evidence type="ECO:0000313" key="2">
    <source>
        <dbReference type="EnsemblMetazoa" id="XP_014250406.1"/>
    </source>
</evidence>
<dbReference type="RefSeq" id="XP_014250406.1">
    <property type="nucleotide sequence ID" value="XM_014394920.2"/>
</dbReference>
<reference evidence="2" key="1">
    <citation type="submission" date="2022-01" db="UniProtKB">
        <authorList>
            <consortium name="EnsemblMetazoa"/>
        </authorList>
    </citation>
    <scope>IDENTIFICATION</scope>
</reference>
<dbReference type="AlphaFoldDB" id="A0A8I6RQ17"/>
<dbReference type="EnsemblMetazoa" id="XM_014394920.2">
    <property type="protein sequence ID" value="XP_014250406.1"/>
    <property type="gene ID" value="LOC106667172"/>
</dbReference>
<dbReference type="InterPro" id="IPR049733">
    <property type="entry name" value="CCDC61_N"/>
</dbReference>
<feature type="region of interest" description="Disordered" evidence="1">
    <location>
        <begin position="278"/>
        <end position="323"/>
    </location>
</feature>
<evidence type="ECO:0000256" key="1">
    <source>
        <dbReference type="SAM" id="MobiDB-lite"/>
    </source>
</evidence>
<dbReference type="KEGG" id="clec:106667172"/>
<dbReference type="OrthoDB" id="568137at2759"/>